<reference evidence="1 2" key="1">
    <citation type="submission" date="2023-03" db="EMBL/GenBank/DDBJ databases">
        <title>WGS of Gossypium arboreum.</title>
        <authorList>
            <person name="Yu D."/>
        </authorList>
    </citation>
    <scope>NUCLEOTIDE SEQUENCE [LARGE SCALE GENOMIC DNA]</scope>
    <source>
        <tissue evidence="1">Leaf</tissue>
    </source>
</reference>
<protein>
    <submittedName>
        <fullName evidence="1">Uncharacterized protein</fullName>
    </submittedName>
</protein>
<evidence type="ECO:0000313" key="2">
    <source>
        <dbReference type="Proteomes" id="UP001358586"/>
    </source>
</evidence>
<dbReference type="EMBL" id="JARKNE010000006">
    <property type="protein sequence ID" value="KAK5824744.1"/>
    <property type="molecule type" value="Genomic_DNA"/>
</dbReference>
<sequence>MLLLHSIIQVVAEGVGEVKPSEIESTIAEKETKELDEEIEKMKSIIIAAGRDNTAAVPPPSTKLMTDQD</sequence>
<accession>A0ABR0PK91</accession>
<name>A0ABR0PK91_GOSAR</name>
<organism evidence="1 2">
    <name type="scientific">Gossypium arboreum</name>
    <name type="common">Tree cotton</name>
    <name type="synonym">Gossypium nanking</name>
    <dbReference type="NCBI Taxonomy" id="29729"/>
    <lineage>
        <taxon>Eukaryota</taxon>
        <taxon>Viridiplantae</taxon>
        <taxon>Streptophyta</taxon>
        <taxon>Embryophyta</taxon>
        <taxon>Tracheophyta</taxon>
        <taxon>Spermatophyta</taxon>
        <taxon>Magnoliopsida</taxon>
        <taxon>eudicotyledons</taxon>
        <taxon>Gunneridae</taxon>
        <taxon>Pentapetalae</taxon>
        <taxon>rosids</taxon>
        <taxon>malvids</taxon>
        <taxon>Malvales</taxon>
        <taxon>Malvaceae</taxon>
        <taxon>Malvoideae</taxon>
        <taxon>Gossypium</taxon>
    </lineage>
</organism>
<evidence type="ECO:0000313" key="1">
    <source>
        <dbReference type="EMBL" id="KAK5824744.1"/>
    </source>
</evidence>
<keyword evidence="2" id="KW-1185">Reference proteome</keyword>
<comment type="caution">
    <text evidence="1">The sequence shown here is derived from an EMBL/GenBank/DDBJ whole genome shotgun (WGS) entry which is preliminary data.</text>
</comment>
<dbReference type="Proteomes" id="UP001358586">
    <property type="component" value="Chromosome 6"/>
</dbReference>
<proteinExistence type="predicted"/>
<gene>
    <name evidence="1" type="ORF">PVK06_019528</name>
</gene>